<accession>A0A1I3ZLL0</accession>
<protein>
    <submittedName>
        <fullName evidence="2">Uncharacterized protein</fullName>
    </submittedName>
</protein>
<evidence type="ECO:0000313" key="2">
    <source>
        <dbReference type="EMBL" id="SFK44954.1"/>
    </source>
</evidence>
<evidence type="ECO:0000256" key="1">
    <source>
        <dbReference type="SAM" id="Coils"/>
    </source>
</evidence>
<feature type="coiled-coil region" evidence="1">
    <location>
        <begin position="24"/>
        <end position="58"/>
    </location>
</feature>
<reference evidence="3" key="1">
    <citation type="submission" date="2016-10" db="EMBL/GenBank/DDBJ databases">
        <authorList>
            <person name="Varghese N."/>
            <person name="Submissions S."/>
        </authorList>
    </citation>
    <scope>NUCLEOTIDE SEQUENCE [LARGE SCALE GENOMIC DNA]</scope>
    <source>
        <strain evidence="3">OK042</strain>
    </source>
</reference>
<name>A0A1I3ZLL0_9BACL</name>
<proteinExistence type="predicted"/>
<sequence>MYFVMQSFFIKVAQKAELLYTLAQKKAEQEVKASNEKVNEAKEAWEKMKSSHQSAEEQYREAYRSYLGGQKTLALAR</sequence>
<dbReference type="AlphaFoldDB" id="A0A1I3ZLL0"/>
<keyword evidence="3" id="KW-1185">Reference proteome</keyword>
<organism evidence="2 3">
    <name type="scientific">Brevibacillus centrosporus</name>
    <dbReference type="NCBI Taxonomy" id="54910"/>
    <lineage>
        <taxon>Bacteria</taxon>
        <taxon>Bacillati</taxon>
        <taxon>Bacillota</taxon>
        <taxon>Bacilli</taxon>
        <taxon>Bacillales</taxon>
        <taxon>Paenibacillaceae</taxon>
        <taxon>Brevibacillus</taxon>
    </lineage>
</organism>
<gene>
    <name evidence="2" type="ORF">SAMN05518846_113150</name>
</gene>
<dbReference type="STRING" id="1884381.SAMN05518846_113150"/>
<evidence type="ECO:0000313" key="3">
    <source>
        <dbReference type="Proteomes" id="UP000198915"/>
    </source>
</evidence>
<dbReference type="EMBL" id="FORT01000013">
    <property type="protein sequence ID" value="SFK44954.1"/>
    <property type="molecule type" value="Genomic_DNA"/>
</dbReference>
<dbReference type="Proteomes" id="UP000198915">
    <property type="component" value="Unassembled WGS sequence"/>
</dbReference>
<keyword evidence="1" id="KW-0175">Coiled coil</keyword>